<dbReference type="EMBL" id="CAADRP010000036">
    <property type="protein sequence ID" value="VFU22089.1"/>
    <property type="molecule type" value="Genomic_DNA"/>
</dbReference>
<name>A0A6N2KFP5_SALVM</name>
<feature type="region of interest" description="Disordered" evidence="1">
    <location>
        <begin position="76"/>
        <end position="102"/>
    </location>
</feature>
<reference evidence="2" key="1">
    <citation type="submission" date="2019-03" db="EMBL/GenBank/DDBJ databases">
        <authorList>
            <person name="Mank J."/>
            <person name="Almeida P."/>
        </authorList>
    </citation>
    <scope>NUCLEOTIDE SEQUENCE</scope>
    <source>
        <strain evidence="2">78183</strain>
    </source>
</reference>
<organism evidence="2">
    <name type="scientific">Salix viminalis</name>
    <name type="common">Common osier</name>
    <name type="synonym">Basket willow</name>
    <dbReference type="NCBI Taxonomy" id="40686"/>
    <lineage>
        <taxon>Eukaryota</taxon>
        <taxon>Viridiplantae</taxon>
        <taxon>Streptophyta</taxon>
        <taxon>Embryophyta</taxon>
        <taxon>Tracheophyta</taxon>
        <taxon>Spermatophyta</taxon>
        <taxon>Magnoliopsida</taxon>
        <taxon>eudicotyledons</taxon>
        <taxon>Gunneridae</taxon>
        <taxon>Pentapetalae</taxon>
        <taxon>rosids</taxon>
        <taxon>fabids</taxon>
        <taxon>Malpighiales</taxon>
        <taxon>Salicaceae</taxon>
        <taxon>Saliceae</taxon>
        <taxon>Salix</taxon>
    </lineage>
</organism>
<gene>
    <name evidence="2" type="ORF">SVIM_LOCUS19975</name>
</gene>
<protein>
    <submittedName>
        <fullName evidence="2">Uncharacterized protein</fullName>
    </submittedName>
</protein>
<evidence type="ECO:0000256" key="1">
    <source>
        <dbReference type="SAM" id="MobiDB-lite"/>
    </source>
</evidence>
<dbReference type="AlphaFoldDB" id="A0A6N2KFP5"/>
<proteinExistence type="predicted"/>
<evidence type="ECO:0000313" key="2">
    <source>
        <dbReference type="EMBL" id="VFU22089.1"/>
    </source>
</evidence>
<sequence>MNDTTGNPTRTCLAMTEKKAHRPGGCVATPALISKYLLRISWVSPRVDVAQKVSKFEIRSCLLALKYKIQRHERIKMTSHYRKKKRQHEKREDDNTSNLERVGDEGILRNELGESQLGSISAPITPLQIFVLANVAFALRAAPDKREKLLFLGIFPGRLSNPLGTRQEQPSWALHS</sequence>
<feature type="compositionally biased region" description="Basic residues" evidence="1">
    <location>
        <begin position="77"/>
        <end position="88"/>
    </location>
</feature>
<accession>A0A6N2KFP5</accession>